<evidence type="ECO:0000313" key="2">
    <source>
        <dbReference type="Proteomes" id="UP000185841"/>
    </source>
</evidence>
<evidence type="ECO:0000313" key="1">
    <source>
        <dbReference type="EMBL" id="SIQ37839.1"/>
    </source>
</evidence>
<dbReference type="AlphaFoldDB" id="A0A1N6S9V9"/>
<accession>A0A1N6S9V9</accession>
<name>A0A1N6S9V9_AQUAC</name>
<sequence length="107" mass="12405">MFNEELRHIHFVYCLDKQADGSYVLLNRNYKPLGFMTDDWIEYSDHPIGVKIKGLGPKTAAKISYKGDENLDRIYLYNDGCIPTRDAANMKAYLKRLDILMSLKVDK</sequence>
<dbReference type="EMBL" id="FTMP01000003">
    <property type="protein sequence ID" value="SIQ37839.1"/>
    <property type="molecule type" value="Genomic_DNA"/>
</dbReference>
<gene>
    <name evidence="1" type="ORF">SAMN05878282_103430</name>
</gene>
<organism evidence="1 2">
    <name type="scientific">Aquipseudomonas alcaligenes</name>
    <name type="common">Pseudomonas alcaligenes</name>
    <dbReference type="NCBI Taxonomy" id="43263"/>
    <lineage>
        <taxon>Bacteria</taxon>
        <taxon>Pseudomonadati</taxon>
        <taxon>Pseudomonadota</taxon>
        <taxon>Gammaproteobacteria</taxon>
        <taxon>Pseudomonadales</taxon>
        <taxon>Pseudomonadaceae</taxon>
        <taxon>Aquipseudomonas</taxon>
    </lineage>
</organism>
<protein>
    <submittedName>
        <fullName evidence="1">Uncharacterized protein</fullName>
    </submittedName>
</protein>
<reference evidence="1 2" key="1">
    <citation type="submission" date="2017-01" db="EMBL/GenBank/DDBJ databases">
        <authorList>
            <person name="Mah S.A."/>
            <person name="Swanson W.J."/>
            <person name="Moy G.W."/>
            <person name="Vacquier V.D."/>
        </authorList>
    </citation>
    <scope>NUCLEOTIDE SEQUENCE [LARGE SCALE GENOMIC DNA]</scope>
    <source>
        <strain evidence="1 2">RU36E</strain>
    </source>
</reference>
<dbReference type="Proteomes" id="UP000185841">
    <property type="component" value="Unassembled WGS sequence"/>
</dbReference>
<proteinExistence type="predicted"/>